<feature type="binding site" evidence="11">
    <location>
        <position position="164"/>
    </location>
    <ligand>
        <name>D-threo-isocitrate</name>
        <dbReference type="ChEBI" id="CHEBI:15562"/>
    </ligand>
</feature>
<evidence type="ECO:0000256" key="3">
    <source>
        <dbReference type="ARBA" id="ARBA00022723"/>
    </source>
</evidence>
<evidence type="ECO:0000256" key="1">
    <source>
        <dbReference type="ARBA" id="ARBA00022435"/>
    </source>
</evidence>
<keyword evidence="6 9" id="KW-0560">Oxidoreductase</keyword>
<dbReference type="AlphaFoldDB" id="A0A5A7MK41"/>
<dbReference type="SUPFAM" id="SSF53659">
    <property type="entry name" value="Isocitrate/Isopropylmalate dehydrogenase-like"/>
    <property type="match status" value="1"/>
</dbReference>
<evidence type="ECO:0000313" key="14">
    <source>
        <dbReference type="EMBL" id="GEQ78032.1"/>
    </source>
</evidence>
<dbReference type="PANTHER" id="PTHR36999">
    <property type="entry name" value="ISOCITRATE DEHYDROGENASE [NADP]"/>
    <property type="match status" value="1"/>
</dbReference>
<dbReference type="GO" id="GO:0046872">
    <property type="term" value="F:metal ion binding"/>
    <property type="evidence" value="ECO:0007669"/>
    <property type="project" value="UniProtKB-KW"/>
</dbReference>
<dbReference type="GO" id="GO:0006099">
    <property type="term" value="P:tricarboxylic acid cycle"/>
    <property type="evidence" value="ECO:0007669"/>
    <property type="project" value="UniProtKB-KW"/>
</dbReference>
<feature type="binding site" evidence="13">
    <location>
        <position position="154"/>
    </location>
    <ligand>
        <name>NADP(+)</name>
        <dbReference type="ChEBI" id="CHEBI:58349"/>
    </ligand>
</feature>
<keyword evidence="1 9" id="KW-0329">Glyoxylate bypass</keyword>
<reference evidence="14 15" key="1">
    <citation type="journal article" date="2019" name="Microbiol. Resour. Announc.">
        <title>Draft Genome Sequence of Comamonas testosteroni TA441, a Bacterium That Has a Cryptic Phenol Degradation Gene Cluster.</title>
        <authorList>
            <person name="Arai H."/>
            <person name="Ishii M."/>
        </authorList>
    </citation>
    <scope>NUCLEOTIDE SEQUENCE [LARGE SCALE GENOMIC DNA]</scope>
    <source>
        <strain evidence="14 15">TA441</strain>
    </source>
</reference>
<accession>A0A5A7MK41</accession>
<feature type="binding site" evidence="11">
    <location>
        <position position="567"/>
    </location>
    <ligand>
        <name>D-threo-isocitrate</name>
        <dbReference type="ChEBI" id="CHEBI:15562"/>
    </ligand>
</feature>
<evidence type="ECO:0000256" key="12">
    <source>
        <dbReference type="PIRSR" id="PIRSR009407-3"/>
    </source>
</evidence>
<evidence type="ECO:0000256" key="13">
    <source>
        <dbReference type="PIRSR" id="PIRSR009407-4"/>
    </source>
</evidence>
<feature type="binding site" evidence="11">
    <location>
        <begin position="151"/>
        <end position="158"/>
    </location>
    <ligand>
        <name>substrate</name>
    </ligand>
</feature>
<feature type="binding site" evidence="13">
    <location>
        <begin position="101"/>
        <end position="106"/>
    </location>
    <ligand>
        <name>NADP(+)</name>
        <dbReference type="ChEBI" id="CHEBI:58349"/>
    </ligand>
</feature>
<dbReference type="PIRSF" id="PIRSF009407">
    <property type="entry name" value="IDH_monmr"/>
    <property type="match status" value="1"/>
</dbReference>
<evidence type="ECO:0000256" key="9">
    <source>
        <dbReference type="PIRNR" id="PIRNR009407"/>
    </source>
</evidence>
<comment type="catalytic activity">
    <reaction evidence="7 9">
        <text>D-threo-isocitrate + NADP(+) = 2-oxoglutarate + CO2 + NADPH</text>
        <dbReference type="Rhea" id="RHEA:19629"/>
        <dbReference type="ChEBI" id="CHEBI:15562"/>
        <dbReference type="ChEBI" id="CHEBI:16526"/>
        <dbReference type="ChEBI" id="CHEBI:16810"/>
        <dbReference type="ChEBI" id="CHEBI:57783"/>
        <dbReference type="ChEBI" id="CHEBI:58349"/>
        <dbReference type="EC" id="1.1.1.42"/>
    </reaction>
</comment>
<evidence type="ECO:0000256" key="8">
    <source>
        <dbReference type="ARBA" id="ARBA00046318"/>
    </source>
</evidence>
<sequence length="760" mass="84163">MQAQGTFPPFFHNLRQEMSTQQPTIIYTLTDEAPRLATSAFLPVIRAFAAPAGINVETSDISLAGRILGEFPDFLTEAQRAPNNLAELGKLTLTPEANIIKLPNISASVGQLQEAIKELQGKGYAIPDYPETATTDAEKDIKARFNRCIGSAVNPVLREGNSDRRAPAAVKNYAKKHPHSMGEWKQWSQTHVSHMEEGDFYHGEKSMTLDKAREVKMVLETKSGNSIVLKDKVKLQAAEVIDSMFMSKKALCAFYEKEIEDCRESGILFSLHVKATMMKVSHPIVFGHCVKIFYKEAFEKHGKLFDQLGVNVNNGMANLYEKIETLPASQREEIIRDLHKCQEHRPRLAMVDSAKGITNFHSPNDVIVDASMPAMIRVGGKMWAADGKPYDCKAVMPESTFARIYQEVINFCKWHGNFDPKTMGTVPNVGLMAQKAEEYGSHDKTFEIAEDGVANIVDIATGEVLLSQNVEAGDIWRMCQVKDAPIRDWVKLAVTRARNSGMPAVFWLDPYRPHEAELIKKVQTYLKEYDTNGLEIHILSQVRAMRYTLERVARGLDTISVTGNILRDYLTDLFPILELGTSAKMLSIVPLMAGGGMYETGAGGSAPKHVQQLVEENHLRWDSLGEFLALAVSFEDLGIKENNARAKLLAKTLDEATGKLLDEDKSPSRRTGELDNRGSQFYIALYWAQALAAQTEDAALAAKFAPLAKSLAENEAKIVAEMKEVQGKAADIGGYYMPDVAKLDAVMRPSATFNAAIASV</sequence>
<comment type="cofactor">
    <cofactor evidence="12">
        <name>Mg(2+)</name>
        <dbReference type="ChEBI" id="CHEBI:18420"/>
    </cofactor>
    <cofactor evidence="12">
        <name>Mn(2+)</name>
        <dbReference type="ChEBI" id="CHEBI:29035"/>
    </cofactor>
    <text evidence="12">Binds 1 Mg(2+) or Mn(2+) ion per subunit.</text>
</comment>
<dbReference type="GO" id="GO:0004450">
    <property type="term" value="F:isocitrate dehydrogenase (NADP+) activity"/>
    <property type="evidence" value="ECO:0007669"/>
    <property type="project" value="UniProtKB-EC"/>
</dbReference>
<evidence type="ECO:0000313" key="15">
    <source>
        <dbReference type="Proteomes" id="UP000323105"/>
    </source>
</evidence>
<keyword evidence="2 9" id="KW-0816">Tricarboxylic acid cycle</keyword>
<feature type="binding site" evidence="12">
    <location>
        <position position="568"/>
    </location>
    <ligand>
        <name>Mg(2+)</name>
        <dbReference type="ChEBI" id="CHEBI:18420"/>
    </ligand>
</feature>
<evidence type="ECO:0000256" key="10">
    <source>
        <dbReference type="PIRSR" id="PIRSR009407-1"/>
    </source>
</evidence>
<keyword evidence="3 12" id="KW-0479">Metal-binding</keyword>
<evidence type="ECO:0000256" key="2">
    <source>
        <dbReference type="ARBA" id="ARBA00022532"/>
    </source>
</evidence>
<dbReference type="Proteomes" id="UP000323105">
    <property type="component" value="Unassembled WGS sequence"/>
</dbReference>
<evidence type="ECO:0000256" key="7">
    <source>
        <dbReference type="ARBA" id="ARBA00023554"/>
    </source>
</evidence>
<evidence type="ECO:0000256" key="11">
    <source>
        <dbReference type="PIRSR" id="PIRSR009407-2"/>
    </source>
</evidence>
<feature type="site" description="Critical for catalysis" evidence="10">
    <location>
        <position position="274"/>
    </location>
</feature>
<dbReference type="PANTHER" id="PTHR36999:SF1">
    <property type="entry name" value="ISOCITRATE DEHYDROGENASE (NADP(+))"/>
    <property type="match status" value="1"/>
</dbReference>
<dbReference type="NCBIfam" id="TIGR00178">
    <property type="entry name" value="monomer_idh"/>
    <property type="match status" value="1"/>
</dbReference>
<organism evidence="14 15">
    <name type="scientific">Comamonas testosteroni</name>
    <name type="common">Pseudomonas testosteroni</name>
    <dbReference type="NCBI Taxonomy" id="285"/>
    <lineage>
        <taxon>Bacteria</taxon>
        <taxon>Pseudomonadati</taxon>
        <taxon>Pseudomonadota</taxon>
        <taxon>Betaproteobacteria</taxon>
        <taxon>Burkholderiales</taxon>
        <taxon>Comamonadaceae</taxon>
        <taxon>Comamonas</taxon>
    </lineage>
</organism>
<dbReference type="EMBL" id="BKBW01000022">
    <property type="protein sequence ID" value="GEQ78032.1"/>
    <property type="molecule type" value="Genomic_DNA"/>
</dbReference>
<feature type="binding site" evidence="13">
    <location>
        <begin position="604"/>
        <end position="605"/>
    </location>
    <ligand>
        <name>NADP(+)</name>
        <dbReference type="ChEBI" id="CHEBI:58349"/>
    </ligand>
</feature>
<keyword evidence="4 12" id="KW-0460">Magnesium</keyword>
<evidence type="ECO:0000256" key="4">
    <source>
        <dbReference type="ARBA" id="ARBA00022842"/>
    </source>
</evidence>
<keyword evidence="5 9" id="KW-0521">NADP</keyword>
<feature type="binding site" evidence="12">
    <location>
        <position position="572"/>
    </location>
    <ligand>
        <name>Mg(2+)</name>
        <dbReference type="ChEBI" id="CHEBI:18420"/>
    </ligand>
</feature>
<dbReference type="GO" id="GO:0006097">
    <property type="term" value="P:glyoxylate cycle"/>
    <property type="evidence" value="ECO:0007669"/>
    <property type="project" value="UniProtKB-KW"/>
</dbReference>
<evidence type="ECO:0000256" key="6">
    <source>
        <dbReference type="ARBA" id="ARBA00023002"/>
    </source>
</evidence>
<comment type="caution">
    <text evidence="14">The sequence shown here is derived from an EMBL/GenBank/DDBJ whole genome shotgun (WGS) entry which is preliminary data.</text>
</comment>
<gene>
    <name evidence="14" type="primary">icd2</name>
    <name evidence="14" type="ORF">CTTA_5037</name>
</gene>
<evidence type="ECO:0000256" key="5">
    <source>
        <dbReference type="ARBA" id="ARBA00022857"/>
    </source>
</evidence>
<dbReference type="EC" id="1.1.1.42" evidence="9"/>
<proteinExistence type="inferred from homology"/>
<feature type="site" description="Critical for catalysis" evidence="10">
    <location>
        <position position="439"/>
    </location>
</feature>
<feature type="binding site" evidence="13">
    <location>
        <position position="609"/>
    </location>
    <ligand>
        <name>NADP(+)</name>
        <dbReference type="ChEBI" id="CHEBI:58349"/>
    </ligand>
</feature>
<name>A0A5A7MK41_COMTE</name>
<feature type="binding site" evidence="13">
    <location>
        <position position="669"/>
    </location>
    <ligand>
        <name>NADP(+)</name>
        <dbReference type="ChEBI" id="CHEBI:58349"/>
    </ligand>
</feature>
<dbReference type="InterPro" id="IPR004436">
    <property type="entry name" value="Isocitrate_DH_NADP_mono"/>
</dbReference>
<feature type="binding site" evidence="13">
    <location>
        <begin position="620"/>
        <end position="622"/>
    </location>
    <ligand>
        <name>NADP(+)</name>
        <dbReference type="ChEBI" id="CHEBI:58349"/>
    </ligand>
</feature>
<feature type="binding site" evidence="12">
    <location>
        <position position="369"/>
    </location>
    <ligand>
        <name>Mg(2+)</name>
        <dbReference type="ChEBI" id="CHEBI:18420"/>
    </ligand>
</feature>
<comment type="similarity">
    <text evidence="8 9">Belongs to the monomeric-type IDH family.</text>
</comment>
<dbReference type="Gene3D" id="3.40.718.10">
    <property type="entry name" value="Isopropylmalate Dehydrogenase"/>
    <property type="match status" value="1"/>
</dbReference>
<protein>
    <recommendedName>
        <fullName evidence="9">Isocitrate dehydrogenase [NADP]</fullName>
        <ecNumber evidence="9">1.1.1.42</ecNumber>
    </recommendedName>
    <alternativeName>
        <fullName evidence="9">Oxalosuccinate decarboxylase</fullName>
    </alternativeName>
</protein>
<dbReference type="Pfam" id="PF03971">
    <property type="entry name" value="IDH"/>
    <property type="match status" value="1"/>
</dbReference>